<comment type="caution">
    <text evidence="3">The sequence shown here is derived from an EMBL/GenBank/DDBJ whole genome shotgun (WGS) entry which is preliminary data.</text>
</comment>
<protein>
    <submittedName>
        <fullName evidence="3">FAD-binding oxidoreductase</fullName>
    </submittedName>
</protein>
<reference evidence="3 4" key="1">
    <citation type="journal article" date="2019" name="Nat. Microbiol.">
        <title>Mediterranean grassland soil C-N compound turnover is dependent on rainfall and depth, and is mediated by genomically divergent microorganisms.</title>
        <authorList>
            <person name="Diamond S."/>
            <person name="Andeer P.F."/>
            <person name="Li Z."/>
            <person name="Crits-Christoph A."/>
            <person name="Burstein D."/>
            <person name="Anantharaman K."/>
            <person name="Lane K.R."/>
            <person name="Thomas B.C."/>
            <person name="Pan C."/>
            <person name="Northen T.R."/>
            <person name="Banfield J.F."/>
        </authorList>
    </citation>
    <scope>NUCLEOTIDE SEQUENCE [LARGE SCALE GENOMIC DNA]</scope>
    <source>
        <strain evidence="3">NP_7</strain>
    </source>
</reference>
<dbReference type="InterPro" id="IPR006076">
    <property type="entry name" value="FAD-dep_OxRdtase"/>
</dbReference>
<proteinExistence type="predicted"/>
<name>A0A537JMC2_9BACT</name>
<dbReference type="GO" id="GO:0016491">
    <property type="term" value="F:oxidoreductase activity"/>
    <property type="evidence" value="ECO:0007669"/>
    <property type="project" value="UniProtKB-KW"/>
</dbReference>
<dbReference type="AlphaFoldDB" id="A0A537JMC2"/>
<dbReference type="EMBL" id="VBAO01000020">
    <property type="protein sequence ID" value="TMI84685.1"/>
    <property type="molecule type" value="Genomic_DNA"/>
</dbReference>
<dbReference type="PANTHER" id="PTHR13847">
    <property type="entry name" value="SARCOSINE DEHYDROGENASE-RELATED"/>
    <property type="match status" value="1"/>
</dbReference>
<sequence length="386" mass="40454">MGNLRDVVIVGGGISGTAAAYELARAGASVMLVERGELASMASGWTLAGVRQSGRHPLELPLARAAVRRWAALGEELETDIEYRQEGNLRLARTPDEVPVIARLVEEQRRLGLGIEFLPDPAAVRQVAPALSGAVVAASFCPTDGHANPTATVRAFAAAARRRGAVLCIRTEVVDIGVRGGRVQGVRTTAGSVAADAVVLAAGVHTDRLCKMAGVEFPLRTEHVAVVQTVSLPPLIRQVIGVANADFAGRQEVGGRMRMTGDAFPWQWPPGALGADDVQPPAWAVRAVLDRAVAVLPALSDAKVARVWGGLIDLTPDGLPVIERAPEVEGLVIAAGFSGHGFCLGPITGQLVRELITTKRPSLSLEGFRRARFAAPGPKAAAELHG</sequence>
<gene>
    <name evidence="3" type="ORF">E6H04_00795</name>
</gene>
<organism evidence="3 4">
    <name type="scientific">Candidatus Segetimicrobium genomatis</name>
    <dbReference type="NCBI Taxonomy" id="2569760"/>
    <lineage>
        <taxon>Bacteria</taxon>
        <taxon>Bacillati</taxon>
        <taxon>Candidatus Sysuimicrobiota</taxon>
        <taxon>Candidatus Sysuimicrobiia</taxon>
        <taxon>Candidatus Sysuimicrobiales</taxon>
        <taxon>Candidatus Segetimicrobiaceae</taxon>
        <taxon>Candidatus Segetimicrobium</taxon>
    </lineage>
</organism>
<evidence type="ECO:0000256" key="1">
    <source>
        <dbReference type="ARBA" id="ARBA00023002"/>
    </source>
</evidence>
<evidence type="ECO:0000313" key="3">
    <source>
        <dbReference type="EMBL" id="TMI84685.1"/>
    </source>
</evidence>
<evidence type="ECO:0000259" key="2">
    <source>
        <dbReference type="Pfam" id="PF01266"/>
    </source>
</evidence>
<dbReference type="Gene3D" id="3.30.9.10">
    <property type="entry name" value="D-Amino Acid Oxidase, subunit A, domain 2"/>
    <property type="match status" value="1"/>
</dbReference>
<dbReference type="GO" id="GO:0005737">
    <property type="term" value="C:cytoplasm"/>
    <property type="evidence" value="ECO:0007669"/>
    <property type="project" value="TreeGrafter"/>
</dbReference>
<dbReference type="Proteomes" id="UP000320048">
    <property type="component" value="Unassembled WGS sequence"/>
</dbReference>
<dbReference type="PRINTS" id="PR00420">
    <property type="entry name" value="RNGMNOXGNASE"/>
</dbReference>
<dbReference type="InterPro" id="IPR036188">
    <property type="entry name" value="FAD/NAD-bd_sf"/>
</dbReference>
<dbReference type="PANTHER" id="PTHR13847:SF287">
    <property type="entry name" value="FAD-DEPENDENT OXIDOREDUCTASE DOMAIN-CONTAINING PROTEIN 1"/>
    <property type="match status" value="1"/>
</dbReference>
<dbReference type="Pfam" id="PF01266">
    <property type="entry name" value="DAO"/>
    <property type="match status" value="1"/>
</dbReference>
<accession>A0A537JMC2</accession>
<feature type="domain" description="FAD dependent oxidoreductase" evidence="2">
    <location>
        <begin position="6"/>
        <end position="355"/>
    </location>
</feature>
<keyword evidence="1" id="KW-0560">Oxidoreductase</keyword>
<evidence type="ECO:0000313" key="4">
    <source>
        <dbReference type="Proteomes" id="UP000320048"/>
    </source>
</evidence>
<dbReference type="SUPFAM" id="SSF51905">
    <property type="entry name" value="FAD/NAD(P)-binding domain"/>
    <property type="match status" value="1"/>
</dbReference>
<dbReference type="Gene3D" id="3.50.50.60">
    <property type="entry name" value="FAD/NAD(P)-binding domain"/>
    <property type="match status" value="1"/>
</dbReference>